<dbReference type="InterPro" id="IPR011262">
    <property type="entry name" value="DNA-dir_RNA_pol_insert"/>
</dbReference>
<keyword evidence="2" id="KW-0804">Transcription</keyword>
<evidence type="ECO:0000256" key="1">
    <source>
        <dbReference type="ARBA" id="ARBA00022478"/>
    </source>
</evidence>
<keyword evidence="5" id="KW-0150">Chloroplast</keyword>
<dbReference type="Gene3D" id="3.30.1360.10">
    <property type="entry name" value="RNA polymerase, RBP11-like subunit"/>
    <property type="match status" value="1"/>
</dbReference>
<geneLocation type="chloroplast" evidence="5"/>
<dbReference type="GeneID" id="8207177"/>
<dbReference type="SUPFAM" id="SSF56553">
    <property type="entry name" value="Insert subdomain of RNA polymerase alpha subunit"/>
    <property type="match status" value="1"/>
</dbReference>
<dbReference type="EMBL" id="FJ968741">
    <property type="protein sequence ID" value="ACQ90963.1"/>
    <property type="molecule type" value="Genomic_DNA"/>
</dbReference>
<dbReference type="InterPro" id="IPR011263">
    <property type="entry name" value="DNA-dir_RNA_pol_RpoA/D/Rpb3"/>
</dbReference>
<dbReference type="GO" id="GO:0003899">
    <property type="term" value="F:DNA-directed RNA polymerase activity"/>
    <property type="evidence" value="ECO:0007669"/>
    <property type="project" value="InterPro"/>
</dbReference>
<dbReference type="SUPFAM" id="SSF55257">
    <property type="entry name" value="RBP11-like subunits of RNA polymerase"/>
    <property type="match status" value="1"/>
</dbReference>
<sequence length="275" mass="31207">MIQIQNKFYSCVETRIQSQGEMYARFHLGTFFRGQALTVANALRRTLLGELPYLIVTKVHIDGVVHEFSSIPGVQESVLDILLNLKRLTFTISNKKFNIFSNSWLKTKVFLKIRGPAKVTAADLKLPPHLACVWPNHYIATLSSNAELACVLELAVVHPKQKISIAKNEVGSKNKIFGKVTNDVFEKGKGTESKKILTDSIEKNKKIFSLDTNYSPIRKVNYVIYELDSKKNSEYLVLEIVTDGSIEPKQALRFAFKQLTKLFYEFTQISKNVNC</sequence>
<proteinExistence type="predicted"/>
<evidence type="ECO:0000256" key="2">
    <source>
        <dbReference type="ARBA" id="ARBA00023163"/>
    </source>
</evidence>
<dbReference type="InterPro" id="IPR036603">
    <property type="entry name" value="RBP11-like"/>
</dbReference>
<dbReference type="Gene3D" id="2.170.120.12">
    <property type="entry name" value="DNA-directed RNA polymerase, insert domain"/>
    <property type="match status" value="1"/>
</dbReference>
<dbReference type="SMART" id="SM00662">
    <property type="entry name" value="RPOLD"/>
    <property type="match status" value="1"/>
</dbReference>
<evidence type="ECO:0000259" key="4">
    <source>
        <dbReference type="SMART" id="SM00662"/>
    </source>
</evidence>
<dbReference type="Pfam" id="PF01000">
    <property type="entry name" value="RNA_pol_A_bac"/>
    <property type="match status" value="1"/>
</dbReference>
<keyword evidence="1" id="KW-0240">DNA-directed RNA polymerase</keyword>
<dbReference type="CDD" id="cd06928">
    <property type="entry name" value="RNAP_alpha_NTD"/>
    <property type="match status" value="1"/>
</dbReference>
<dbReference type="GO" id="GO:0046983">
    <property type="term" value="F:protein dimerization activity"/>
    <property type="evidence" value="ECO:0007669"/>
    <property type="project" value="InterPro"/>
</dbReference>
<accession>C7BEY4</accession>
<organism evidence="5">
    <name type="scientific">Parachlorella kessleri</name>
    <name type="common">Green alga</name>
    <name type="synonym">Chlorella kessleri</name>
    <dbReference type="NCBI Taxonomy" id="3074"/>
    <lineage>
        <taxon>Eukaryota</taxon>
        <taxon>Viridiplantae</taxon>
        <taxon>Chlorophyta</taxon>
        <taxon>core chlorophytes</taxon>
        <taxon>Trebouxiophyceae</taxon>
        <taxon>Chlorellales</taxon>
        <taxon>Chlorellaceae</taxon>
        <taxon>Parachlorella</taxon>
    </lineage>
</organism>
<reference evidence="5" key="1">
    <citation type="journal article" date="2009" name="Mol. Biol. Evol.">
        <title>The chloroplast genomes of the green algae Pedinomonas minor, Parachlorella kessleri, and Oocystis solitaria reveal a shared ancestry between the Pedinomonadales and Chlorellales.</title>
        <authorList>
            <person name="Turmel M."/>
            <person name="Otis C."/>
            <person name="Lemieux C."/>
        </authorList>
    </citation>
    <scope>NUCLEOTIDE SEQUENCE</scope>
</reference>
<gene>
    <name evidence="5" type="primary">rpoA</name>
</gene>
<protein>
    <recommendedName>
        <fullName evidence="3">Plastid-encoded RNA polymerase subunit alpha</fullName>
    </recommendedName>
</protein>
<feature type="domain" description="DNA-directed RNA polymerase RpoA/D/Rpb3-type" evidence="4">
    <location>
        <begin position="23"/>
        <end position="269"/>
    </location>
</feature>
<evidence type="ECO:0000313" key="5">
    <source>
        <dbReference type="EMBL" id="ACQ90963.1"/>
    </source>
</evidence>
<evidence type="ECO:0000256" key="3">
    <source>
        <dbReference type="ARBA" id="ARBA00031776"/>
    </source>
</evidence>
<name>C7BEY4_PARKE</name>
<dbReference type="RefSeq" id="YP_003058319.1">
    <property type="nucleotide sequence ID" value="NC_012978.1"/>
</dbReference>
<dbReference type="InterPro" id="IPR036643">
    <property type="entry name" value="RNApol_insert_sf"/>
</dbReference>
<keyword evidence="5" id="KW-0934">Plastid</keyword>
<dbReference type="GO" id="GO:0000428">
    <property type="term" value="C:DNA-directed RNA polymerase complex"/>
    <property type="evidence" value="ECO:0007669"/>
    <property type="project" value="UniProtKB-KW"/>
</dbReference>
<dbReference type="GO" id="GO:0006351">
    <property type="term" value="P:DNA-templated transcription"/>
    <property type="evidence" value="ECO:0007669"/>
    <property type="project" value="InterPro"/>
</dbReference>
<dbReference type="Pfam" id="PF01193">
    <property type="entry name" value="RNA_pol_L"/>
    <property type="match status" value="1"/>
</dbReference>
<dbReference type="AlphaFoldDB" id="C7BEY4"/>